<dbReference type="PANTHER" id="PTHR48101:SF1">
    <property type="entry name" value="METHYLMALONYL-COA MUTASE, LARGE SUBUNIT"/>
    <property type="match status" value="1"/>
</dbReference>
<dbReference type="Gene3D" id="3.20.20.240">
    <property type="entry name" value="Methylmalonyl-CoA mutase"/>
    <property type="match status" value="1"/>
</dbReference>
<evidence type="ECO:0000259" key="2">
    <source>
        <dbReference type="Pfam" id="PF01642"/>
    </source>
</evidence>
<sequence>MANEALKANLAKYEAEVAEKIAKFPERKNLKYNRLYTPLDIEGFDYERDLGFPGEYPYTRGVQPTMYRGRFWTMRMYAGFATAEESNKRYRYLIESGATGLSCAFDLPTQIGYDSDDAMAEGEVGKVGVAIDSLKDMEILFDGIDLGKVSTSMTINAPASVLLAMYIAVAEKQGVPASALMGTIQNDILKEYAARGTYIFPPKPSMRLITNIFEYCSQNVPKWNTISISGYHIREAGSTAAQEIAFTIADGIAYVEAALKAGLDVDAFAGRLSFFWNAHNNVLEEVAKFRASRRLWAHIMKERFGAKKAKSMMLRVHTQTAGSMLTAQQVDNNIVRVALQTAAAVMGGTQSLHTNSRDEALALPTEASVQVALRTQQIVAYESGLADVIDPLGGSYYVEAMTNAIYDEAAEYIKKIDEMGGAVVAIEKGYIQKEIQESAYKWQMEVESGLRTIVGVNKFQVEEKPVEGLLRVDASVGVNQAKKTQQVRAERDNAAVEKALAALKEGAKDENVNLMPLILDAVRTYATLGEICNVLREVFGEYQAHSTL</sequence>
<dbReference type="OrthoDB" id="9762378at2"/>
<evidence type="ECO:0000313" key="3">
    <source>
        <dbReference type="EMBL" id="VYU04761.1"/>
    </source>
</evidence>
<dbReference type="AlphaFoldDB" id="A0A6N3BRZ6"/>
<protein>
    <submittedName>
        <fullName evidence="3">Methylmalonyl-CoA mutase large subunit</fullName>
        <ecNumber evidence="3">5.4.99.2</ecNumber>
    </submittedName>
</protein>
<feature type="domain" description="Methylmalonyl-CoA mutase alpha/beta chain catalytic" evidence="2">
    <location>
        <begin position="28"/>
        <end position="541"/>
    </location>
</feature>
<dbReference type="Pfam" id="PF01642">
    <property type="entry name" value="MM_CoA_mutase"/>
    <property type="match status" value="1"/>
</dbReference>
<proteinExistence type="predicted"/>
<dbReference type="RefSeq" id="WP_127058752.1">
    <property type="nucleotide sequence ID" value="NZ_CACRUX010000044.1"/>
</dbReference>
<dbReference type="GeneID" id="91964036"/>
<dbReference type="CDD" id="cd03680">
    <property type="entry name" value="MM_CoA_mutase_ICM_like"/>
    <property type="match status" value="1"/>
</dbReference>
<keyword evidence="1 3" id="KW-0413">Isomerase</keyword>
<dbReference type="SUPFAM" id="SSF51703">
    <property type="entry name" value="Cobalamin (vitamin B12)-dependent enzymes"/>
    <property type="match status" value="1"/>
</dbReference>
<dbReference type="GO" id="GO:0031419">
    <property type="term" value="F:cobalamin binding"/>
    <property type="evidence" value="ECO:0007669"/>
    <property type="project" value="InterPro"/>
</dbReference>
<dbReference type="GO" id="GO:0004494">
    <property type="term" value="F:methylmalonyl-CoA mutase activity"/>
    <property type="evidence" value="ECO:0007669"/>
    <property type="project" value="UniProtKB-EC"/>
</dbReference>
<name>A0A6N3BRZ6_9FIRM</name>
<dbReference type="EC" id="5.4.99.2" evidence="3"/>
<dbReference type="InterPro" id="IPR006099">
    <property type="entry name" value="MeMalonylCoA_mutase_a/b_cat"/>
</dbReference>
<dbReference type="InterPro" id="IPR006098">
    <property type="entry name" value="MMCoA_mutase_a_cat"/>
</dbReference>
<evidence type="ECO:0000256" key="1">
    <source>
        <dbReference type="ARBA" id="ARBA00023235"/>
    </source>
</evidence>
<gene>
    <name evidence="3" type="primary">mutB_1</name>
    <name evidence="3" type="ORF">VRLFYP33_01112</name>
</gene>
<dbReference type="InterPro" id="IPR016176">
    <property type="entry name" value="Cbl-dep_enz_cat"/>
</dbReference>
<dbReference type="EMBL" id="CACRUX010000044">
    <property type="protein sequence ID" value="VYU04761.1"/>
    <property type="molecule type" value="Genomic_DNA"/>
</dbReference>
<dbReference type="NCBIfam" id="TIGR00641">
    <property type="entry name" value="acid_CoA_mut_N"/>
    <property type="match status" value="1"/>
</dbReference>
<dbReference type="PANTHER" id="PTHR48101">
    <property type="entry name" value="METHYLMALONYL-COA MUTASE, MITOCHONDRIAL-RELATED"/>
    <property type="match status" value="1"/>
</dbReference>
<accession>A0A6N3BRZ6</accession>
<organism evidence="3">
    <name type="scientific">Veillonella ratti</name>
    <dbReference type="NCBI Taxonomy" id="103892"/>
    <lineage>
        <taxon>Bacteria</taxon>
        <taxon>Bacillati</taxon>
        <taxon>Bacillota</taxon>
        <taxon>Negativicutes</taxon>
        <taxon>Veillonellales</taxon>
        <taxon>Veillonellaceae</taxon>
        <taxon>Veillonella</taxon>
    </lineage>
</organism>
<reference evidence="3" key="1">
    <citation type="submission" date="2019-11" db="EMBL/GenBank/DDBJ databases">
        <authorList>
            <person name="Feng L."/>
        </authorList>
    </citation>
    <scope>NUCLEOTIDE SEQUENCE</scope>
    <source>
        <strain evidence="3">VrattiLFYP33</strain>
    </source>
</reference>